<keyword evidence="2" id="KW-1185">Reference proteome</keyword>
<dbReference type="AlphaFoldDB" id="A0A317PXQ3"/>
<organism evidence="1 2">
    <name type="scientific">Pseudidiomarina maritima</name>
    <dbReference type="NCBI Taxonomy" id="519453"/>
    <lineage>
        <taxon>Bacteria</taxon>
        <taxon>Pseudomonadati</taxon>
        <taxon>Pseudomonadota</taxon>
        <taxon>Gammaproteobacteria</taxon>
        <taxon>Alteromonadales</taxon>
        <taxon>Idiomarinaceae</taxon>
        <taxon>Pseudidiomarina</taxon>
    </lineage>
</organism>
<evidence type="ECO:0000313" key="2">
    <source>
        <dbReference type="Proteomes" id="UP000246964"/>
    </source>
</evidence>
<protein>
    <recommendedName>
        <fullName evidence="3">DUF3024 family protein</fullName>
    </recommendedName>
</protein>
<dbReference type="OrthoDB" id="1362002at2"/>
<dbReference type="InterPro" id="IPR021388">
    <property type="entry name" value="DUF3024"/>
</dbReference>
<dbReference type="EMBL" id="QGTT01000023">
    <property type="protein sequence ID" value="PWW07944.1"/>
    <property type="molecule type" value="Genomic_DNA"/>
</dbReference>
<reference evidence="1 2" key="1">
    <citation type="submission" date="2018-05" db="EMBL/GenBank/DDBJ databases">
        <title>Freshwater and sediment microbial communities from various areas in North America, analyzing microbe dynamics in response to fracking.</title>
        <authorList>
            <person name="Lamendella R."/>
        </authorList>
    </citation>
    <scope>NUCLEOTIDE SEQUENCE [LARGE SCALE GENOMIC DNA]</scope>
    <source>
        <strain evidence="1 2">125B1</strain>
    </source>
</reference>
<comment type="caution">
    <text evidence="1">The sequence shown here is derived from an EMBL/GenBank/DDBJ whole genome shotgun (WGS) entry which is preliminary data.</text>
</comment>
<evidence type="ECO:0000313" key="1">
    <source>
        <dbReference type="EMBL" id="PWW07944.1"/>
    </source>
</evidence>
<gene>
    <name evidence="1" type="ORF">DET45_12316</name>
</gene>
<sequence length="115" mass="13824">MALSEFEIKKCEKELEAFMAIRRPPVHIRPELDLGYRIENQSIEIFEIRPQWQNPTETMELPVAKTTFVKTQNCWKVYWQRADLKWHAYEPVPKVKQLREFLKLVTDDQHACFFG</sequence>
<dbReference type="Pfam" id="PF11225">
    <property type="entry name" value="DUF3024"/>
    <property type="match status" value="1"/>
</dbReference>
<accession>A0A317PXQ3</accession>
<proteinExistence type="predicted"/>
<dbReference type="Proteomes" id="UP000246964">
    <property type="component" value="Unassembled WGS sequence"/>
</dbReference>
<dbReference type="RefSeq" id="WP_110076870.1">
    <property type="nucleotide sequence ID" value="NZ_QGTT01000023.1"/>
</dbReference>
<evidence type="ECO:0008006" key="3">
    <source>
        <dbReference type="Google" id="ProtNLM"/>
    </source>
</evidence>
<name>A0A317PXQ3_9GAMM</name>